<evidence type="ECO:0000313" key="4">
    <source>
        <dbReference type="Proteomes" id="UP000182227"/>
    </source>
</evidence>
<name>A0A0U1DVQ3_9MYCO</name>
<dbReference type="PANTHER" id="PTHR33371:SF16">
    <property type="entry name" value="MCE-FAMILY PROTEIN MCE3F"/>
    <property type="match status" value="1"/>
</dbReference>
<protein>
    <submittedName>
        <fullName evidence="3">Putative Mce family protein</fullName>
    </submittedName>
</protein>
<accession>A0A0U1DVQ3</accession>
<dbReference type="PANTHER" id="PTHR33371">
    <property type="entry name" value="INTERMEMBRANE PHOSPHOLIPID TRANSPORT SYSTEM BINDING PROTEIN MLAD-RELATED"/>
    <property type="match status" value="1"/>
</dbReference>
<dbReference type="AlphaFoldDB" id="A0A0U1DVQ3"/>
<feature type="region of interest" description="Disordered" evidence="1">
    <location>
        <begin position="413"/>
        <end position="445"/>
    </location>
</feature>
<sequence>MSGSPRSAWVALAALALTLVVSVAYLMVGVLQVRPLSATYRVTVQLSESGGLLPNQDVTMHGVRVGKVEELAFTPGGVEAVLRLSDDVRIPASSSVRVSALSAAGEQYLDFSSASDGGPYLGDGAVIARERTAVPVPMAELLAHADGVLAQVDPQKLERVKKELSLSDAGPQKLSAIVDGGTFLLSTLDSVLPETVGIIRSSRVVFSSAVDVNGGIATTATNLRHTLTGVAGMEDGYRTLLGRSPATLGAIDNLFTDNSDTMVQLLGNLATVAQLSYVRVPALAALFPDYRGSALEAFISTMHEHGLWVTADIYPRYACDYGTPRRPPSAADYPEPFLYTYCHDDDPSLLVRGARNAPRRRRRHGRALPAGASRRRCRIHHGRFDAAGPLYDSDSLWRADAADRAAALIASAFRPPVGDHDDQPQESDEPGHRGELEPFASARMPGHMKMVIISNRVSTGRAS</sequence>
<feature type="compositionally biased region" description="Basic and acidic residues" evidence="1">
    <location>
        <begin position="417"/>
        <end position="436"/>
    </location>
</feature>
<dbReference type="Pfam" id="PF02470">
    <property type="entry name" value="MlaD"/>
    <property type="match status" value="1"/>
</dbReference>
<feature type="domain" description="Mce/MlaD" evidence="2">
    <location>
        <begin position="39"/>
        <end position="112"/>
    </location>
</feature>
<evidence type="ECO:0000313" key="3">
    <source>
        <dbReference type="EMBL" id="CQD23577.1"/>
    </source>
</evidence>
<gene>
    <name evidence="3" type="ORF">BN970_05927</name>
</gene>
<dbReference type="InterPro" id="IPR052336">
    <property type="entry name" value="MlaD_Phospholipid_Transporter"/>
</dbReference>
<dbReference type="EMBL" id="CTEF01000006">
    <property type="protein sequence ID" value="CQD23577.1"/>
    <property type="molecule type" value="Genomic_DNA"/>
</dbReference>
<evidence type="ECO:0000259" key="2">
    <source>
        <dbReference type="Pfam" id="PF02470"/>
    </source>
</evidence>
<organism evidence="3 4">
    <name type="scientific">Mycolicibacterium conceptionense</name>
    <dbReference type="NCBI Taxonomy" id="451644"/>
    <lineage>
        <taxon>Bacteria</taxon>
        <taxon>Bacillati</taxon>
        <taxon>Actinomycetota</taxon>
        <taxon>Actinomycetes</taxon>
        <taxon>Mycobacteriales</taxon>
        <taxon>Mycobacteriaceae</taxon>
        <taxon>Mycolicibacterium</taxon>
    </lineage>
</organism>
<dbReference type="InterPro" id="IPR003399">
    <property type="entry name" value="Mce/MlaD"/>
</dbReference>
<dbReference type="GO" id="GO:0005576">
    <property type="term" value="C:extracellular region"/>
    <property type="evidence" value="ECO:0007669"/>
    <property type="project" value="TreeGrafter"/>
</dbReference>
<reference evidence="3 4" key="1">
    <citation type="submission" date="2015-03" db="EMBL/GenBank/DDBJ databases">
        <authorList>
            <person name="Murphy D."/>
        </authorList>
    </citation>
    <scope>NUCLEOTIDE SEQUENCE [LARGE SCALE GENOMIC DNA]</scope>
    <source>
        <strain evidence="3 4">D16</strain>
    </source>
</reference>
<evidence type="ECO:0000256" key="1">
    <source>
        <dbReference type="SAM" id="MobiDB-lite"/>
    </source>
</evidence>
<proteinExistence type="predicted"/>
<dbReference type="Proteomes" id="UP000182227">
    <property type="component" value="Unassembled WGS sequence"/>
</dbReference>